<keyword evidence="1 2" id="KW-0732">Signal</keyword>
<reference evidence="4 5" key="1">
    <citation type="submission" date="2019-02" db="EMBL/GenBank/DDBJ databases">
        <title>Genome sequence of the sea-ice species Brumimicrobium glaciale.</title>
        <authorList>
            <person name="Bowman J.P."/>
        </authorList>
    </citation>
    <scope>NUCLEOTIDE SEQUENCE [LARGE SCALE GENOMIC DNA]</scope>
    <source>
        <strain evidence="4 5">IC156</strain>
    </source>
</reference>
<dbReference type="Gene3D" id="2.60.40.10">
    <property type="entry name" value="Immunoglobulins"/>
    <property type="match status" value="1"/>
</dbReference>
<proteinExistence type="predicted"/>
<evidence type="ECO:0000259" key="3">
    <source>
        <dbReference type="Pfam" id="PF18962"/>
    </source>
</evidence>
<evidence type="ECO:0000313" key="5">
    <source>
        <dbReference type="Proteomes" id="UP000293952"/>
    </source>
</evidence>
<dbReference type="InterPro" id="IPR026444">
    <property type="entry name" value="Secre_tail"/>
</dbReference>
<name>A0A4Q4KM83_9FLAO</name>
<dbReference type="Pfam" id="PF18962">
    <property type="entry name" value="Por_Secre_tail"/>
    <property type="match status" value="1"/>
</dbReference>
<sequence length="348" mass="37642">MKYQMQSAKNYRLSVILIAAILFVSSNSSAQTVTNGAFTSAALGWGCSPETNPESVYGGTGSNRVAEVDAAVGLCQTISGFTIGSLYQITFDCSRRTTCGPATQTLDFGIDGGALATQNISRTGVFNFTAEIFNFTATATSHTIDFNGTSAGTCGLIIDNIVVSLVSALPIELLNFNASPINNEIVQLQWQTASENNNDYFTIERSKNGTTWEELALVDGAGNSSSLLSYSTSDTRPYIGISYYRLKQTDFDGQFEYSEIRSSNIERLENSQIEMYPNPFKNQITILANSTELAEITIYNALGQDVTLLALKIEQLSGKLVLDVSSLSSGIYYIKTKTTANRVDGSAR</sequence>
<protein>
    <submittedName>
        <fullName evidence="4">T9SS type A sorting domain-containing protein</fullName>
    </submittedName>
</protein>
<dbReference type="AlphaFoldDB" id="A0A4Q4KM83"/>
<evidence type="ECO:0000313" key="4">
    <source>
        <dbReference type="EMBL" id="RYM34503.1"/>
    </source>
</evidence>
<keyword evidence="5" id="KW-1185">Reference proteome</keyword>
<organism evidence="4 5">
    <name type="scientific">Brumimicrobium glaciale</name>
    <dbReference type="NCBI Taxonomy" id="200475"/>
    <lineage>
        <taxon>Bacteria</taxon>
        <taxon>Pseudomonadati</taxon>
        <taxon>Bacteroidota</taxon>
        <taxon>Flavobacteriia</taxon>
        <taxon>Flavobacteriales</taxon>
        <taxon>Crocinitomicaceae</taxon>
        <taxon>Brumimicrobium</taxon>
    </lineage>
</organism>
<dbReference type="NCBIfam" id="TIGR04183">
    <property type="entry name" value="Por_Secre_tail"/>
    <property type="match status" value="1"/>
</dbReference>
<dbReference type="Proteomes" id="UP000293952">
    <property type="component" value="Unassembled WGS sequence"/>
</dbReference>
<feature type="signal peptide" evidence="2">
    <location>
        <begin position="1"/>
        <end position="30"/>
    </location>
</feature>
<evidence type="ECO:0000256" key="1">
    <source>
        <dbReference type="ARBA" id="ARBA00022729"/>
    </source>
</evidence>
<feature type="chain" id="PRO_5020279478" evidence="2">
    <location>
        <begin position="31"/>
        <end position="348"/>
    </location>
</feature>
<feature type="domain" description="Secretion system C-terminal sorting" evidence="3">
    <location>
        <begin position="275"/>
        <end position="341"/>
    </location>
</feature>
<dbReference type="InterPro" id="IPR013783">
    <property type="entry name" value="Ig-like_fold"/>
</dbReference>
<dbReference type="OrthoDB" id="1467916at2"/>
<gene>
    <name evidence="4" type="ORF">ERX46_03765</name>
</gene>
<dbReference type="RefSeq" id="WP_130092512.1">
    <property type="nucleotide sequence ID" value="NZ_SETE01000002.1"/>
</dbReference>
<dbReference type="EMBL" id="SETE01000002">
    <property type="protein sequence ID" value="RYM34503.1"/>
    <property type="molecule type" value="Genomic_DNA"/>
</dbReference>
<comment type="caution">
    <text evidence="4">The sequence shown here is derived from an EMBL/GenBank/DDBJ whole genome shotgun (WGS) entry which is preliminary data.</text>
</comment>
<evidence type="ECO:0000256" key="2">
    <source>
        <dbReference type="SAM" id="SignalP"/>
    </source>
</evidence>
<accession>A0A4Q4KM83</accession>